<keyword evidence="3" id="KW-1185">Reference proteome</keyword>
<organism evidence="2 3">
    <name type="scientific">Hermetia illucens</name>
    <name type="common">Black soldier fly</name>
    <dbReference type="NCBI Taxonomy" id="343691"/>
    <lineage>
        <taxon>Eukaryota</taxon>
        <taxon>Metazoa</taxon>
        <taxon>Ecdysozoa</taxon>
        <taxon>Arthropoda</taxon>
        <taxon>Hexapoda</taxon>
        <taxon>Insecta</taxon>
        <taxon>Pterygota</taxon>
        <taxon>Neoptera</taxon>
        <taxon>Endopterygota</taxon>
        <taxon>Diptera</taxon>
        <taxon>Brachycera</taxon>
        <taxon>Stratiomyomorpha</taxon>
        <taxon>Stratiomyidae</taxon>
        <taxon>Hermetiinae</taxon>
        <taxon>Hermetia</taxon>
    </lineage>
</organism>
<dbReference type="OrthoDB" id="5562606at2759"/>
<dbReference type="InParanoid" id="A0A7R8UGJ8"/>
<name>A0A7R8UGJ8_HERIL</name>
<evidence type="ECO:0000313" key="2">
    <source>
        <dbReference type="EMBL" id="CAD7080198.1"/>
    </source>
</evidence>
<dbReference type="GO" id="GO:0016324">
    <property type="term" value="C:apical plasma membrane"/>
    <property type="evidence" value="ECO:0007669"/>
    <property type="project" value="TreeGrafter"/>
</dbReference>
<dbReference type="GO" id="GO:0043066">
    <property type="term" value="P:negative regulation of apoptotic process"/>
    <property type="evidence" value="ECO:0007669"/>
    <property type="project" value="InterPro"/>
</dbReference>
<dbReference type="GO" id="GO:0030833">
    <property type="term" value="P:regulation of actin filament polymerization"/>
    <property type="evidence" value="ECO:0007669"/>
    <property type="project" value="TreeGrafter"/>
</dbReference>
<evidence type="ECO:0008006" key="4">
    <source>
        <dbReference type="Google" id="ProtNLM"/>
    </source>
</evidence>
<feature type="region of interest" description="Disordered" evidence="1">
    <location>
        <begin position="1"/>
        <end position="21"/>
    </location>
</feature>
<dbReference type="GO" id="GO:0015629">
    <property type="term" value="C:actin cytoskeleton"/>
    <property type="evidence" value="ECO:0007669"/>
    <property type="project" value="TreeGrafter"/>
</dbReference>
<dbReference type="AlphaFoldDB" id="A0A7R8UGJ8"/>
<dbReference type="EMBL" id="LR899009">
    <property type="protein sequence ID" value="CAD7080198.1"/>
    <property type="molecule type" value="Genomic_DNA"/>
</dbReference>
<dbReference type="InterPro" id="IPR017248">
    <property type="entry name" value="HAX-1"/>
</dbReference>
<reference evidence="2 3" key="1">
    <citation type="submission" date="2020-11" db="EMBL/GenBank/DDBJ databases">
        <authorList>
            <person name="Wallbank WR R."/>
            <person name="Pardo Diaz C."/>
            <person name="Kozak K."/>
            <person name="Martin S."/>
            <person name="Jiggins C."/>
            <person name="Moest M."/>
            <person name="Warren A I."/>
            <person name="Generalovic N T."/>
            <person name="Byers J.R.P. K."/>
            <person name="Montejo-Kovacevich G."/>
            <person name="Yen C E."/>
        </authorList>
    </citation>
    <scope>NUCLEOTIDE SEQUENCE [LARGE SCALE GENOMIC DNA]</scope>
</reference>
<evidence type="ECO:0000256" key="1">
    <source>
        <dbReference type="SAM" id="MobiDB-lite"/>
    </source>
</evidence>
<dbReference type="PANTHER" id="PTHR14938:SF2">
    <property type="entry name" value="HCLS1-ASSOCIATED PROTEIN X-1"/>
    <property type="match status" value="1"/>
</dbReference>
<dbReference type="FunCoup" id="A0A7R8UGJ8">
    <property type="interactions" value="19"/>
</dbReference>
<dbReference type="GO" id="GO:0005739">
    <property type="term" value="C:mitochondrion"/>
    <property type="evidence" value="ECO:0007669"/>
    <property type="project" value="TreeGrafter"/>
</dbReference>
<dbReference type="OMA" id="YQGPKMF"/>
<proteinExistence type="predicted"/>
<accession>A0A7R8UGJ8</accession>
<protein>
    <recommendedName>
        <fullName evidence="4">EF-hand domain-containing protein</fullName>
    </recommendedName>
</protein>
<dbReference type="Proteomes" id="UP000594454">
    <property type="component" value="Chromosome 1"/>
</dbReference>
<dbReference type="PANTHER" id="PTHR14938">
    <property type="entry name" value="HCLS1-ASSOCIATED PROTEIN X-1"/>
    <property type="match status" value="1"/>
</dbReference>
<dbReference type="GO" id="GO:0030136">
    <property type="term" value="C:clathrin-coated vesicle"/>
    <property type="evidence" value="ECO:0007669"/>
    <property type="project" value="TreeGrafter"/>
</dbReference>
<feature type="compositionally biased region" description="Basic and acidic residues" evidence="1">
    <location>
        <begin position="9"/>
        <end position="21"/>
    </location>
</feature>
<evidence type="ECO:0000313" key="3">
    <source>
        <dbReference type="Proteomes" id="UP000594454"/>
    </source>
</evidence>
<gene>
    <name evidence="2" type="ORF">HERILL_LOCUS3364</name>
</gene>
<sequence length="297" mass="34413">MDILKRMFGKGEDKKEPAQGFKDEFRKPTWFEESETDDELFDSKNKVLFQIFTNPLELQKHFDQQMQELLKNLKQYEETEDFERNFRDEYMKPGFEESISEKFKQHAKAMDTDLDGEIYADQLHSLLQRFAPDMRLIPENEKRKPLQPKVKLSDEETIMGRIHGTISDGTEQPPARRRDKFLQKIPPQFGGVFDGTYQGPKMFGQSIMTQTTRKPDGSYETKRVIRDTEGNVKTTITRSADGKTETITTYGDEKGKESIKGNAQKKLPVAAMDANTSSELRNLFVSKEGYALPRNLW</sequence>
<dbReference type="GO" id="GO:0016529">
    <property type="term" value="C:sarcoplasmic reticulum"/>
    <property type="evidence" value="ECO:0007669"/>
    <property type="project" value="TreeGrafter"/>
</dbReference>